<keyword evidence="8" id="KW-0249">Electron transport</keyword>
<comment type="caution">
    <text evidence="14">The sequence shown here is derived from an EMBL/GenBank/DDBJ whole genome shotgun (WGS) entry which is preliminary data.</text>
</comment>
<reference evidence="14 15" key="1">
    <citation type="journal article" date="2017" name="Gigascience">
        <title>Draft genome of the honey bee ectoparasitic mite, Tropilaelaps mercedesae, is shaped by the parasitic life history.</title>
        <authorList>
            <person name="Dong X."/>
            <person name="Armstrong S.D."/>
            <person name="Xia D."/>
            <person name="Makepeace B.L."/>
            <person name="Darby A.C."/>
            <person name="Kadowaki T."/>
        </authorList>
    </citation>
    <scope>NUCLEOTIDE SEQUENCE [LARGE SCALE GENOMIC DNA]</scope>
    <source>
        <strain evidence="14">Wuxi-XJTLU</strain>
    </source>
</reference>
<protein>
    <submittedName>
        <fullName evidence="14">Uncharacterized protein</fullName>
    </submittedName>
</protein>
<evidence type="ECO:0000313" key="15">
    <source>
        <dbReference type="Proteomes" id="UP000192247"/>
    </source>
</evidence>
<dbReference type="GO" id="GO:0005758">
    <property type="term" value="C:mitochondrial intermembrane space"/>
    <property type="evidence" value="ECO:0007669"/>
    <property type="project" value="UniProtKB-SubCell"/>
</dbReference>
<organism evidence="14 15">
    <name type="scientific">Tropilaelaps mercedesae</name>
    <dbReference type="NCBI Taxonomy" id="418985"/>
    <lineage>
        <taxon>Eukaryota</taxon>
        <taxon>Metazoa</taxon>
        <taxon>Ecdysozoa</taxon>
        <taxon>Arthropoda</taxon>
        <taxon>Chelicerata</taxon>
        <taxon>Arachnida</taxon>
        <taxon>Acari</taxon>
        <taxon>Parasitiformes</taxon>
        <taxon>Mesostigmata</taxon>
        <taxon>Gamasina</taxon>
        <taxon>Dermanyssoidea</taxon>
        <taxon>Laelapidae</taxon>
        <taxon>Tropilaelaps</taxon>
    </lineage>
</organism>
<evidence type="ECO:0000256" key="6">
    <source>
        <dbReference type="ARBA" id="ARBA00022660"/>
    </source>
</evidence>
<dbReference type="InParanoid" id="A0A1V9X3T6"/>
<evidence type="ECO:0000256" key="8">
    <source>
        <dbReference type="ARBA" id="ARBA00022982"/>
    </source>
</evidence>
<evidence type="ECO:0000256" key="7">
    <source>
        <dbReference type="ARBA" id="ARBA00022792"/>
    </source>
</evidence>
<name>A0A1V9X3T6_9ACAR</name>
<accession>A0A1V9X3T6</accession>
<evidence type="ECO:0000256" key="2">
    <source>
        <dbReference type="ARBA" id="ARBA00004569"/>
    </source>
</evidence>
<comment type="similarity">
    <text evidence="4">Belongs to the complex I NDUFS5 subunit family.</text>
</comment>
<keyword evidence="5" id="KW-0813">Transport</keyword>
<evidence type="ECO:0000256" key="1">
    <source>
        <dbReference type="ARBA" id="ARBA00003195"/>
    </source>
</evidence>
<feature type="region of interest" description="Disordered" evidence="13">
    <location>
        <begin position="84"/>
        <end position="108"/>
    </location>
</feature>
<evidence type="ECO:0000256" key="9">
    <source>
        <dbReference type="ARBA" id="ARBA00023128"/>
    </source>
</evidence>
<dbReference type="STRING" id="418985.A0A1V9X3T6"/>
<evidence type="ECO:0000256" key="3">
    <source>
        <dbReference type="ARBA" id="ARBA00004637"/>
    </source>
</evidence>
<dbReference type="Proteomes" id="UP000192247">
    <property type="component" value="Unassembled WGS sequence"/>
</dbReference>
<evidence type="ECO:0000313" key="14">
    <source>
        <dbReference type="EMBL" id="OQR68269.1"/>
    </source>
</evidence>
<sequence>MATYPLIRTPFTDFSNSFENYESIKQCRPFYLQFAKCQDAYGGPQQPSKCNDEYADLMECVFRPREQMRVYLIQKQREKLYREGKLPKRYMDPPPPDVISQSHVKERW</sequence>
<dbReference type="OrthoDB" id="9992197at2759"/>
<evidence type="ECO:0000256" key="12">
    <source>
        <dbReference type="PIRSR" id="PIRSR619342-50"/>
    </source>
</evidence>
<evidence type="ECO:0000256" key="4">
    <source>
        <dbReference type="ARBA" id="ARBA00007372"/>
    </source>
</evidence>
<comment type="subcellular location">
    <subcellularLocation>
        <location evidence="3">Mitochondrion inner membrane</location>
        <topology evidence="3">Peripheral membrane protein</topology>
    </subcellularLocation>
    <subcellularLocation>
        <location evidence="2">Mitochondrion intermembrane space</location>
    </subcellularLocation>
</comment>
<feature type="disulfide bond" evidence="12">
    <location>
        <begin position="37"/>
        <end position="50"/>
    </location>
</feature>
<keyword evidence="6" id="KW-0679">Respiratory chain</keyword>
<evidence type="ECO:0000256" key="11">
    <source>
        <dbReference type="ARBA" id="ARBA00023157"/>
    </source>
</evidence>
<keyword evidence="11 12" id="KW-1015">Disulfide bond</keyword>
<dbReference type="AlphaFoldDB" id="A0A1V9X3T6"/>
<dbReference type="Pfam" id="PF10200">
    <property type="entry name" value="Ndufs5"/>
    <property type="match status" value="1"/>
</dbReference>
<dbReference type="InterPro" id="IPR019342">
    <property type="entry name" value="NADH_UbQ_OxRdtase_FeS-su5"/>
</dbReference>
<evidence type="ECO:0000256" key="13">
    <source>
        <dbReference type="SAM" id="MobiDB-lite"/>
    </source>
</evidence>
<keyword evidence="9" id="KW-0496">Mitochondrion</keyword>
<comment type="function">
    <text evidence="1">Accessory subunit of the mitochondrial membrane respiratory chain NADH dehydrogenase (Complex I), that is believed not to be involved in catalysis. Complex I functions in the transfer of electrons from NADH to the respiratory chain. The immediate electron acceptor for the enzyme is believed to be ubiquinone.</text>
</comment>
<dbReference type="PANTHER" id="PTHR21268">
    <property type="entry name" value="NADH DEHYDROGENASE [UBIQUINONE] IRON-SULFUR PROTEIN 5"/>
    <property type="match status" value="1"/>
</dbReference>
<keyword evidence="10" id="KW-0472">Membrane</keyword>
<dbReference type="EMBL" id="MNPL01025514">
    <property type="protein sequence ID" value="OQR68269.1"/>
    <property type="molecule type" value="Genomic_DNA"/>
</dbReference>
<evidence type="ECO:0000256" key="10">
    <source>
        <dbReference type="ARBA" id="ARBA00023136"/>
    </source>
</evidence>
<feature type="disulfide bond" evidence="12">
    <location>
        <begin position="27"/>
        <end position="60"/>
    </location>
</feature>
<evidence type="ECO:0000256" key="5">
    <source>
        <dbReference type="ARBA" id="ARBA00022448"/>
    </source>
</evidence>
<dbReference type="PANTHER" id="PTHR21268:SF2">
    <property type="entry name" value="NADH DEHYDROGENASE [UBIQUINONE] IRON-SULFUR PROTEIN 5"/>
    <property type="match status" value="1"/>
</dbReference>
<keyword evidence="7" id="KW-0999">Mitochondrion inner membrane</keyword>
<proteinExistence type="inferred from homology"/>
<keyword evidence="15" id="KW-1185">Reference proteome</keyword>
<gene>
    <name evidence="14" type="ORF">BIW11_13014</name>
</gene>
<dbReference type="GO" id="GO:0005743">
    <property type="term" value="C:mitochondrial inner membrane"/>
    <property type="evidence" value="ECO:0007669"/>
    <property type="project" value="UniProtKB-SubCell"/>
</dbReference>